<feature type="region of interest" description="Disordered" evidence="2">
    <location>
        <begin position="238"/>
        <end position="302"/>
    </location>
</feature>
<keyword evidence="1" id="KW-0175">Coiled coil</keyword>
<evidence type="ECO:0000256" key="1">
    <source>
        <dbReference type="SAM" id="Coils"/>
    </source>
</evidence>
<sequence>MKQVVFQAKRVIANKEREKNYQRHISNLHKVYEKDSGIQESINEVQEKLDFQHKNRQNNQKYKYEQERMKIQKENKKLLTALIEISENDKAVKQAEEAASLVLVQPSSKTYQKQMEIYKIQNENFQLAYRMVNLPSVYPKKSFDADYKLHKRRVAQLQKFQPEQSFDPFQSHFSVKSSHRSSSPMSRSYMFMKSACNSNKKIGQTFYTPYSVSANKSFAFSSNNSASPAMRQNESFTFNNQVNKQNQSNFTSSDKYYGEPIKQQQNNPSYGQNNIISNRNKSTQNSSLDNKETNSEVLNKDHKYSSPTKIFANIPLATTPQLPQEQPLAPIQTQTPSRISKQEIKLVMRIFNFQLKIKPRTDDQNDHFYFILKFSANNKKSTPFFKYEMMQSIDFQFNFKLRNNKTPIPKKYPDSQRDQHHIDNQTSRSNSCQHQAKCSLVQNKGNETNVIGHFYLDIDASKKGINEIDVPIYQKDDASTVIGQTKIILHIDIARTLIRKKVLKQHELSETYQVPMEQSPQQSYIQINSYSKINSSHNSSIQNSAQGTCLSGGFQSQKNNNIATNKSYIMSENSTLDAQIKSHSNYNQKDQQFQNSYNDFGYHPNYNNQRQFKSSSVETRSQLKTEHTEGNLSLQRNKISQKSQTNSKVQALNESNQEGIQANNLDTINEYSQKQKRQQNSSHQVFRNTFLDGQISQINKDINFIKSGLQHSTTASNQKESLIKINALKNRLKQIKIELGTLEQQTSSISPKTPKTTQHSQKRTKSSSNKGKVPSLALNLLQKDAQ</sequence>
<feature type="compositionally biased region" description="Polar residues" evidence="2">
    <location>
        <begin position="262"/>
        <end position="288"/>
    </location>
</feature>
<proteinExistence type="predicted"/>
<feature type="compositionally biased region" description="Low complexity" evidence="2">
    <location>
        <begin position="746"/>
        <end position="757"/>
    </location>
</feature>
<name>I7MHT3_TETTS</name>
<feature type="compositionally biased region" description="Basic and acidic residues" evidence="2">
    <location>
        <begin position="289"/>
        <end position="302"/>
    </location>
</feature>
<dbReference type="GeneID" id="7826590"/>
<dbReference type="Proteomes" id="UP000009168">
    <property type="component" value="Unassembled WGS sequence"/>
</dbReference>
<keyword evidence="4" id="KW-1185">Reference proteome</keyword>
<feature type="compositionally biased region" description="Polar residues" evidence="2">
    <location>
        <begin position="605"/>
        <end position="620"/>
    </location>
</feature>
<evidence type="ECO:0000313" key="3">
    <source>
        <dbReference type="EMBL" id="EAS03249.2"/>
    </source>
</evidence>
<evidence type="ECO:0000313" key="4">
    <source>
        <dbReference type="Proteomes" id="UP000009168"/>
    </source>
</evidence>
<dbReference type="RefSeq" id="XP_001023494.2">
    <property type="nucleotide sequence ID" value="XM_001023494.2"/>
</dbReference>
<feature type="compositionally biased region" description="Polar residues" evidence="2">
    <location>
        <begin position="630"/>
        <end position="662"/>
    </location>
</feature>
<feature type="compositionally biased region" description="Polar residues" evidence="2">
    <location>
        <begin position="238"/>
        <end position="254"/>
    </location>
</feature>
<feature type="coiled-coil region" evidence="1">
    <location>
        <begin position="718"/>
        <end position="745"/>
    </location>
</feature>
<reference evidence="4" key="1">
    <citation type="journal article" date="2006" name="PLoS Biol.">
        <title>Macronuclear genome sequence of the ciliate Tetrahymena thermophila, a model eukaryote.</title>
        <authorList>
            <person name="Eisen J.A."/>
            <person name="Coyne R.S."/>
            <person name="Wu M."/>
            <person name="Wu D."/>
            <person name="Thiagarajan M."/>
            <person name="Wortman J.R."/>
            <person name="Badger J.H."/>
            <person name="Ren Q."/>
            <person name="Amedeo P."/>
            <person name="Jones K.M."/>
            <person name="Tallon L.J."/>
            <person name="Delcher A.L."/>
            <person name="Salzberg S.L."/>
            <person name="Silva J.C."/>
            <person name="Haas B.J."/>
            <person name="Majoros W.H."/>
            <person name="Farzad M."/>
            <person name="Carlton J.M."/>
            <person name="Smith R.K. Jr."/>
            <person name="Garg J."/>
            <person name="Pearlman R.E."/>
            <person name="Karrer K.M."/>
            <person name="Sun L."/>
            <person name="Manning G."/>
            <person name="Elde N.C."/>
            <person name="Turkewitz A.P."/>
            <person name="Asai D.J."/>
            <person name="Wilkes D.E."/>
            <person name="Wang Y."/>
            <person name="Cai H."/>
            <person name="Collins K."/>
            <person name="Stewart B.A."/>
            <person name="Lee S.R."/>
            <person name="Wilamowska K."/>
            <person name="Weinberg Z."/>
            <person name="Ruzzo W.L."/>
            <person name="Wloga D."/>
            <person name="Gaertig J."/>
            <person name="Frankel J."/>
            <person name="Tsao C.-C."/>
            <person name="Gorovsky M.A."/>
            <person name="Keeling P.J."/>
            <person name="Waller R.F."/>
            <person name="Patron N.J."/>
            <person name="Cherry J.M."/>
            <person name="Stover N.A."/>
            <person name="Krieger C.J."/>
            <person name="del Toro C."/>
            <person name="Ryder H.F."/>
            <person name="Williamson S.C."/>
            <person name="Barbeau R.A."/>
            <person name="Hamilton E.P."/>
            <person name="Orias E."/>
        </authorList>
    </citation>
    <scope>NUCLEOTIDE SEQUENCE [LARGE SCALE GENOMIC DNA]</scope>
    <source>
        <strain evidence="4">SB210</strain>
    </source>
</reference>
<dbReference type="KEGG" id="tet:TTHERM_00535850"/>
<evidence type="ECO:0000256" key="2">
    <source>
        <dbReference type="SAM" id="MobiDB-lite"/>
    </source>
</evidence>
<dbReference type="AlphaFoldDB" id="I7MHT3"/>
<feature type="region of interest" description="Disordered" evidence="2">
    <location>
        <begin position="746"/>
        <end position="786"/>
    </location>
</feature>
<feature type="compositionally biased region" description="Basic and acidic residues" evidence="2">
    <location>
        <begin position="411"/>
        <end position="423"/>
    </location>
</feature>
<dbReference type="InParanoid" id="I7MHT3"/>
<organism evidence="3 4">
    <name type="scientific">Tetrahymena thermophila (strain SB210)</name>
    <dbReference type="NCBI Taxonomy" id="312017"/>
    <lineage>
        <taxon>Eukaryota</taxon>
        <taxon>Sar</taxon>
        <taxon>Alveolata</taxon>
        <taxon>Ciliophora</taxon>
        <taxon>Intramacronucleata</taxon>
        <taxon>Oligohymenophorea</taxon>
        <taxon>Hymenostomatida</taxon>
        <taxon>Tetrahymenina</taxon>
        <taxon>Tetrahymenidae</taxon>
        <taxon>Tetrahymena</taxon>
    </lineage>
</organism>
<feature type="region of interest" description="Disordered" evidence="2">
    <location>
        <begin position="595"/>
        <end position="662"/>
    </location>
</feature>
<protein>
    <submittedName>
        <fullName evidence="3">Uncharacterized protein</fullName>
    </submittedName>
</protein>
<dbReference type="EMBL" id="GG662495">
    <property type="protein sequence ID" value="EAS03249.2"/>
    <property type="molecule type" value="Genomic_DNA"/>
</dbReference>
<gene>
    <name evidence="3" type="ORF">TTHERM_00535850</name>
</gene>
<feature type="region of interest" description="Disordered" evidence="2">
    <location>
        <begin position="406"/>
        <end position="430"/>
    </location>
</feature>
<accession>I7MHT3</accession>